<dbReference type="Proteomes" id="UP001247307">
    <property type="component" value="Unassembled WGS sequence"/>
</dbReference>
<dbReference type="GO" id="GO:0033281">
    <property type="term" value="C:TAT protein transport complex"/>
    <property type="evidence" value="ECO:0007669"/>
    <property type="project" value="UniProtKB-UniRule"/>
</dbReference>
<keyword evidence="7" id="KW-1003">Cell membrane</keyword>
<feature type="transmembrane region" description="Helical" evidence="7">
    <location>
        <begin position="222"/>
        <end position="242"/>
    </location>
</feature>
<evidence type="ECO:0000313" key="9">
    <source>
        <dbReference type="Proteomes" id="UP001247307"/>
    </source>
</evidence>
<comment type="function">
    <text evidence="7">Part of the twin-arginine translocation (Tat) system that transports large folded proteins containing a characteristic twin-arginine motif in their signal peptide across membranes. Together with TatB, TatC is part of a receptor directly interacting with Tat signal peptides.</text>
</comment>
<evidence type="ECO:0000256" key="5">
    <source>
        <dbReference type="ARBA" id="ARBA00023010"/>
    </source>
</evidence>
<comment type="similarity">
    <text evidence="7">Belongs to the TatC family.</text>
</comment>
<evidence type="ECO:0000313" key="8">
    <source>
        <dbReference type="EMBL" id="MDR6891101.1"/>
    </source>
</evidence>
<evidence type="ECO:0000256" key="3">
    <source>
        <dbReference type="ARBA" id="ARBA00022927"/>
    </source>
</evidence>
<protein>
    <recommendedName>
        <fullName evidence="7">Sec-independent protein translocase protein TatC</fullName>
    </recommendedName>
</protein>
<comment type="subcellular location">
    <subcellularLocation>
        <location evidence="7">Cell membrane</location>
        <topology evidence="7">Multi-pass membrane protein</topology>
    </subcellularLocation>
    <subcellularLocation>
        <location evidence="1">Membrane</location>
        <topology evidence="1">Multi-pass membrane protein</topology>
    </subcellularLocation>
</comment>
<organism evidence="8 9">
    <name type="scientific">Falsarthrobacter nasiphocae</name>
    <dbReference type="NCBI Taxonomy" id="189863"/>
    <lineage>
        <taxon>Bacteria</taxon>
        <taxon>Bacillati</taxon>
        <taxon>Actinomycetota</taxon>
        <taxon>Actinomycetes</taxon>
        <taxon>Micrococcales</taxon>
        <taxon>Micrococcaceae</taxon>
        <taxon>Falsarthrobacter</taxon>
    </lineage>
</organism>
<dbReference type="GO" id="GO:0009977">
    <property type="term" value="F:proton motive force dependent protein transmembrane transporter activity"/>
    <property type="evidence" value="ECO:0007669"/>
    <property type="project" value="TreeGrafter"/>
</dbReference>
<evidence type="ECO:0000256" key="6">
    <source>
        <dbReference type="ARBA" id="ARBA00023136"/>
    </source>
</evidence>
<evidence type="ECO:0000256" key="2">
    <source>
        <dbReference type="ARBA" id="ARBA00022692"/>
    </source>
</evidence>
<feature type="transmembrane region" description="Helical" evidence="7">
    <location>
        <begin position="169"/>
        <end position="191"/>
    </location>
</feature>
<name>A0AAE3YFK2_9MICC</name>
<keyword evidence="6 7" id="KW-0472">Membrane</keyword>
<dbReference type="HAMAP" id="MF_00902">
    <property type="entry name" value="TatC"/>
    <property type="match status" value="1"/>
</dbReference>
<keyword evidence="7" id="KW-0813">Transport</keyword>
<dbReference type="NCBIfam" id="TIGR00945">
    <property type="entry name" value="tatC"/>
    <property type="match status" value="1"/>
</dbReference>
<keyword evidence="2 7" id="KW-0812">Transmembrane</keyword>
<feature type="transmembrane region" description="Helical" evidence="7">
    <location>
        <begin position="83"/>
        <end position="102"/>
    </location>
</feature>
<feature type="transmembrane region" description="Helical" evidence="7">
    <location>
        <begin position="114"/>
        <end position="136"/>
    </location>
</feature>
<feature type="transmembrane region" description="Helical" evidence="7">
    <location>
        <begin position="198"/>
        <end position="216"/>
    </location>
</feature>
<gene>
    <name evidence="7" type="primary">tatC</name>
    <name evidence="8" type="ORF">J2S35_000041</name>
</gene>
<dbReference type="PRINTS" id="PR01840">
    <property type="entry name" value="TATCFAMILY"/>
</dbReference>
<dbReference type="AlphaFoldDB" id="A0AAE3YFK2"/>
<dbReference type="Pfam" id="PF00902">
    <property type="entry name" value="TatC"/>
    <property type="match status" value="1"/>
</dbReference>
<dbReference type="GO" id="GO:0065002">
    <property type="term" value="P:intracellular protein transmembrane transport"/>
    <property type="evidence" value="ECO:0007669"/>
    <property type="project" value="TreeGrafter"/>
</dbReference>
<reference evidence="8" key="1">
    <citation type="submission" date="2023-07" db="EMBL/GenBank/DDBJ databases">
        <title>Sequencing the genomes of 1000 actinobacteria strains.</title>
        <authorList>
            <person name="Klenk H.-P."/>
        </authorList>
    </citation>
    <scope>NUCLEOTIDE SEQUENCE</scope>
    <source>
        <strain evidence="8">DSM 13988</strain>
    </source>
</reference>
<accession>A0AAE3YFK2</accession>
<dbReference type="PANTHER" id="PTHR30371">
    <property type="entry name" value="SEC-INDEPENDENT PROTEIN TRANSLOCASE PROTEIN TATC"/>
    <property type="match status" value="1"/>
</dbReference>
<comment type="caution">
    <text evidence="8">The sequence shown here is derived from an EMBL/GenBank/DDBJ whole genome shotgun (WGS) entry which is preliminary data.</text>
</comment>
<dbReference type="InterPro" id="IPR002033">
    <property type="entry name" value="TatC"/>
</dbReference>
<keyword evidence="3 7" id="KW-0653">Protein transport</keyword>
<evidence type="ECO:0000256" key="7">
    <source>
        <dbReference type="HAMAP-Rule" id="MF_00902"/>
    </source>
</evidence>
<evidence type="ECO:0000256" key="4">
    <source>
        <dbReference type="ARBA" id="ARBA00022989"/>
    </source>
</evidence>
<dbReference type="EMBL" id="JAVDUI010000001">
    <property type="protein sequence ID" value="MDR6891101.1"/>
    <property type="molecule type" value="Genomic_DNA"/>
</dbReference>
<feature type="transmembrane region" description="Helical" evidence="7">
    <location>
        <begin position="27"/>
        <end position="45"/>
    </location>
</feature>
<keyword evidence="5 7" id="KW-0811">Translocation</keyword>
<keyword evidence="4 7" id="KW-1133">Transmembrane helix</keyword>
<evidence type="ECO:0000256" key="1">
    <source>
        <dbReference type="ARBA" id="ARBA00004141"/>
    </source>
</evidence>
<dbReference type="PANTHER" id="PTHR30371:SF0">
    <property type="entry name" value="SEC-INDEPENDENT PROTEIN TRANSLOCASE PROTEIN TATC, CHLOROPLASTIC-RELATED"/>
    <property type="match status" value="1"/>
</dbReference>
<sequence length="266" mass="29309">MARARRKDNPEGNMSLGEHLKEARNRFFASAIAIVVCSIAGGFFWKPFVGLLTAPVKEAAGDRGTINFGTQTQAFDQLLQGSLFLGFVASSPFWLYQAWAYLQPALTKKEQRMSLGFLFAAIPLFLGGVYLAWLIYPHAVRALYAFVPEGSTYYLAAAEFIQFVLRLHLAFGFAFLVPLLLVGANMLGFVTGKRVAKAWRIVVFVCVAFAAMAAPGPDLFPMFALAAPMLILFFVAVLVCMVNDRRRARRTIAHATTDEVRPVSAI</sequence>
<proteinExistence type="inferred from homology"/>
<dbReference type="RefSeq" id="WP_309848508.1">
    <property type="nucleotide sequence ID" value="NZ_BAAAIU010000004.1"/>
</dbReference>
<comment type="subunit">
    <text evidence="7">The Tat system comprises two distinct complexes: a TatABC complex, containing multiple copies of TatA, TatB and TatC subunits, and a separate TatA complex, containing only TatA subunits. Substrates initially bind to the TatABC complex, which probably triggers association of the separate TatA complex to form the active translocon.</text>
</comment>
<keyword evidence="9" id="KW-1185">Reference proteome</keyword>
<dbReference type="GO" id="GO:0043953">
    <property type="term" value="P:protein transport by the Tat complex"/>
    <property type="evidence" value="ECO:0007669"/>
    <property type="project" value="UniProtKB-UniRule"/>
</dbReference>